<comment type="similarity">
    <text evidence="3">Belongs to the ATP:guanido phosphotransferase family.</text>
</comment>
<feature type="domain" description="Phosphagen kinase N-terminal" evidence="5">
    <location>
        <begin position="6"/>
        <end position="74"/>
    </location>
</feature>
<comment type="caution">
    <text evidence="6">The sequence shown here is derived from an EMBL/GenBank/DDBJ whole genome shotgun (WGS) entry which is preliminary data.</text>
</comment>
<evidence type="ECO:0000256" key="1">
    <source>
        <dbReference type="ARBA" id="ARBA00012231"/>
    </source>
</evidence>
<evidence type="ECO:0000256" key="3">
    <source>
        <dbReference type="PROSITE-ProRule" id="PRU00842"/>
    </source>
</evidence>
<dbReference type="AlphaFoldDB" id="A0AAD9B4T4"/>
<dbReference type="InterPro" id="IPR022413">
    <property type="entry name" value="ATP-guanido_PTrfase_N"/>
</dbReference>
<keyword evidence="7" id="KW-1185">Reference proteome</keyword>
<proteinExistence type="inferred from homology"/>
<accession>A0AAD9B4T4</accession>
<dbReference type="InterPro" id="IPR036802">
    <property type="entry name" value="ATP-guanido_PTrfase_N_sf"/>
</dbReference>
<dbReference type="EMBL" id="JASDAP010000489">
    <property type="protein sequence ID" value="KAK1874673.1"/>
    <property type="molecule type" value="Genomic_DNA"/>
</dbReference>
<dbReference type="SUPFAM" id="SSF48034">
    <property type="entry name" value="Guanido kinase N-terminal domain"/>
    <property type="match status" value="1"/>
</dbReference>
<keyword evidence="6" id="KW-0418">Kinase</keyword>
<sequence>MHNQLKMKFSSEQEYPDLSQHNNHMAKVLTPDLYESLRDKETPSGFTLDDLIQTGVDNPGTETPQDPPRPPQDP</sequence>
<dbReference type="Gene3D" id="1.10.135.10">
    <property type="entry name" value="ATP:guanido phosphotransferase, N-terminal domain"/>
    <property type="match status" value="1"/>
</dbReference>
<name>A0AAD9B4T4_DISEL</name>
<evidence type="ECO:0000313" key="6">
    <source>
        <dbReference type="EMBL" id="KAK1874673.1"/>
    </source>
</evidence>
<dbReference type="Pfam" id="PF02807">
    <property type="entry name" value="ATP-gua_PtransN"/>
    <property type="match status" value="1"/>
</dbReference>
<dbReference type="PROSITE" id="PS51509">
    <property type="entry name" value="PHOSPHAGEN_KINASE_N"/>
    <property type="match status" value="1"/>
</dbReference>
<dbReference type="GO" id="GO:0004111">
    <property type="term" value="F:creatine kinase activity"/>
    <property type="evidence" value="ECO:0007669"/>
    <property type="project" value="UniProtKB-EC"/>
</dbReference>
<feature type="compositionally biased region" description="Pro residues" evidence="4">
    <location>
        <begin position="65"/>
        <end position="74"/>
    </location>
</feature>
<comment type="catalytic activity">
    <reaction evidence="2">
        <text>creatine + ATP = N-phosphocreatine + ADP + H(+)</text>
        <dbReference type="Rhea" id="RHEA:17157"/>
        <dbReference type="ChEBI" id="CHEBI:15378"/>
        <dbReference type="ChEBI" id="CHEBI:30616"/>
        <dbReference type="ChEBI" id="CHEBI:57947"/>
        <dbReference type="ChEBI" id="CHEBI:58092"/>
        <dbReference type="ChEBI" id="CHEBI:456216"/>
        <dbReference type="EC" id="2.7.3.2"/>
    </reaction>
    <physiologicalReaction direction="left-to-right" evidence="2">
        <dbReference type="Rhea" id="RHEA:17158"/>
    </physiologicalReaction>
</comment>
<organism evidence="6 7">
    <name type="scientific">Dissostichus eleginoides</name>
    <name type="common">Patagonian toothfish</name>
    <name type="synonym">Dissostichus amissus</name>
    <dbReference type="NCBI Taxonomy" id="100907"/>
    <lineage>
        <taxon>Eukaryota</taxon>
        <taxon>Metazoa</taxon>
        <taxon>Chordata</taxon>
        <taxon>Craniata</taxon>
        <taxon>Vertebrata</taxon>
        <taxon>Euteleostomi</taxon>
        <taxon>Actinopterygii</taxon>
        <taxon>Neopterygii</taxon>
        <taxon>Teleostei</taxon>
        <taxon>Neoteleostei</taxon>
        <taxon>Acanthomorphata</taxon>
        <taxon>Eupercaria</taxon>
        <taxon>Perciformes</taxon>
        <taxon>Notothenioidei</taxon>
        <taxon>Nototheniidae</taxon>
        <taxon>Dissostichus</taxon>
    </lineage>
</organism>
<gene>
    <name evidence="6" type="ORF">KUDE01_006898</name>
</gene>
<evidence type="ECO:0000313" key="7">
    <source>
        <dbReference type="Proteomes" id="UP001228049"/>
    </source>
</evidence>
<dbReference type="PANTHER" id="PTHR11547:SF23">
    <property type="entry name" value="CREATINE KINASE B-TYPE"/>
    <property type="match status" value="1"/>
</dbReference>
<dbReference type="GO" id="GO:0005615">
    <property type="term" value="C:extracellular space"/>
    <property type="evidence" value="ECO:0007669"/>
    <property type="project" value="TreeGrafter"/>
</dbReference>
<dbReference type="GO" id="GO:0046314">
    <property type="term" value="P:phosphocreatine biosynthetic process"/>
    <property type="evidence" value="ECO:0007669"/>
    <property type="project" value="InterPro"/>
</dbReference>
<evidence type="ECO:0000259" key="5">
    <source>
        <dbReference type="PROSITE" id="PS51509"/>
    </source>
</evidence>
<evidence type="ECO:0000256" key="2">
    <source>
        <dbReference type="ARBA" id="ARBA00048857"/>
    </source>
</evidence>
<dbReference type="EC" id="2.7.3.2" evidence="1"/>
<dbReference type="PANTHER" id="PTHR11547">
    <property type="entry name" value="ARGININE OR CREATINE KINASE"/>
    <property type="match status" value="1"/>
</dbReference>
<keyword evidence="6" id="KW-0808">Transferase</keyword>
<evidence type="ECO:0000256" key="4">
    <source>
        <dbReference type="SAM" id="MobiDB-lite"/>
    </source>
</evidence>
<protein>
    <recommendedName>
        <fullName evidence="1">creatine kinase</fullName>
        <ecNumber evidence="1">2.7.3.2</ecNumber>
    </recommendedName>
</protein>
<reference evidence="6" key="1">
    <citation type="submission" date="2023-04" db="EMBL/GenBank/DDBJ databases">
        <title>Chromosome-level genome of Chaenocephalus aceratus.</title>
        <authorList>
            <person name="Park H."/>
        </authorList>
    </citation>
    <scope>NUCLEOTIDE SEQUENCE</scope>
    <source>
        <strain evidence="6">DE</strain>
        <tissue evidence="6">Muscle</tissue>
    </source>
</reference>
<dbReference type="InterPro" id="IPR000749">
    <property type="entry name" value="ATP-guanido_PTrfase"/>
</dbReference>
<dbReference type="Proteomes" id="UP001228049">
    <property type="component" value="Unassembled WGS sequence"/>
</dbReference>
<feature type="region of interest" description="Disordered" evidence="4">
    <location>
        <begin position="35"/>
        <end position="74"/>
    </location>
</feature>